<feature type="non-terminal residue" evidence="5">
    <location>
        <position position="1"/>
    </location>
</feature>
<protein>
    <recommendedName>
        <fullName evidence="7">Ig-like domain-containing protein</fullName>
    </recommendedName>
</protein>
<gene>
    <name evidence="5" type="ORF">NMOB1V02_LOCUS12658</name>
</gene>
<dbReference type="InterPro" id="IPR003598">
    <property type="entry name" value="Ig_sub2"/>
</dbReference>
<evidence type="ECO:0000256" key="1">
    <source>
        <dbReference type="ARBA" id="ARBA00023319"/>
    </source>
</evidence>
<dbReference type="GO" id="GO:0030424">
    <property type="term" value="C:axon"/>
    <property type="evidence" value="ECO:0007669"/>
    <property type="project" value="TreeGrafter"/>
</dbReference>
<dbReference type="InterPro" id="IPR013783">
    <property type="entry name" value="Ig-like_fold"/>
</dbReference>
<dbReference type="Proteomes" id="UP000678499">
    <property type="component" value="Unassembled WGS sequence"/>
</dbReference>
<feature type="transmembrane region" description="Helical" evidence="2">
    <location>
        <begin position="200"/>
        <end position="222"/>
    </location>
</feature>
<dbReference type="InterPro" id="IPR036179">
    <property type="entry name" value="Ig-like_dom_sf"/>
</dbReference>
<keyword evidence="6" id="KW-1185">Reference proteome</keyword>
<dbReference type="PANTHER" id="PTHR10075:SF100">
    <property type="entry name" value="FASCICLIN-2"/>
    <property type="match status" value="1"/>
</dbReference>
<reference evidence="5" key="1">
    <citation type="submission" date="2020-11" db="EMBL/GenBank/DDBJ databases">
        <authorList>
            <person name="Tran Van P."/>
        </authorList>
    </citation>
    <scope>NUCLEOTIDE SEQUENCE</scope>
</reference>
<dbReference type="AlphaFoldDB" id="A0A7R9C2P0"/>
<dbReference type="GO" id="GO:0070593">
    <property type="term" value="P:dendrite self-avoidance"/>
    <property type="evidence" value="ECO:0007669"/>
    <property type="project" value="TreeGrafter"/>
</dbReference>
<dbReference type="SMART" id="SM00408">
    <property type="entry name" value="IGc2"/>
    <property type="match status" value="1"/>
</dbReference>
<dbReference type="GO" id="GO:0005886">
    <property type="term" value="C:plasma membrane"/>
    <property type="evidence" value="ECO:0007669"/>
    <property type="project" value="TreeGrafter"/>
</dbReference>
<keyword evidence="2" id="KW-1133">Transmembrane helix</keyword>
<evidence type="ECO:0000313" key="6">
    <source>
        <dbReference type="Proteomes" id="UP000678499"/>
    </source>
</evidence>
<dbReference type="SMART" id="SM00409">
    <property type="entry name" value="IG"/>
    <property type="match status" value="1"/>
</dbReference>
<dbReference type="GO" id="GO:0007156">
    <property type="term" value="P:homophilic cell adhesion via plasma membrane adhesion molecules"/>
    <property type="evidence" value="ECO:0007669"/>
    <property type="project" value="TreeGrafter"/>
</dbReference>
<dbReference type="SUPFAM" id="SSF48726">
    <property type="entry name" value="Immunoglobulin"/>
    <property type="match status" value="1"/>
</dbReference>
<feature type="non-terminal residue" evidence="5">
    <location>
        <position position="224"/>
    </location>
</feature>
<dbReference type="Pfam" id="PF07679">
    <property type="entry name" value="I-set"/>
    <property type="match status" value="1"/>
</dbReference>
<evidence type="ECO:0000256" key="2">
    <source>
        <dbReference type="SAM" id="Phobius"/>
    </source>
</evidence>
<evidence type="ECO:0000259" key="3">
    <source>
        <dbReference type="PROSITE" id="PS50835"/>
    </source>
</evidence>
<feature type="domain" description="Fibronectin type-III" evidence="4">
    <location>
        <begin position="1"/>
        <end position="37"/>
    </location>
</feature>
<feature type="domain" description="Ig-like" evidence="3">
    <location>
        <begin position="29"/>
        <end position="126"/>
    </location>
</feature>
<accession>A0A7R9C2P0</accession>
<organism evidence="5">
    <name type="scientific">Notodromas monacha</name>
    <dbReference type="NCBI Taxonomy" id="399045"/>
    <lineage>
        <taxon>Eukaryota</taxon>
        <taxon>Metazoa</taxon>
        <taxon>Ecdysozoa</taxon>
        <taxon>Arthropoda</taxon>
        <taxon>Crustacea</taxon>
        <taxon>Oligostraca</taxon>
        <taxon>Ostracoda</taxon>
        <taxon>Podocopa</taxon>
        <taxon>Podocopida</taxon>
        <taxon>Cypridocopina</taxon>
        <taxon>Cypridoidea</taxon>
        <taxon>Cyprididae</taxon>
        <taxon>Notodromas</taxon>
    </lineage>
</organism>
<dbReference type="InterPro" id="IPR013098">
    <property type="entry name" value="Ig_I-set"/>
</dbReference>
<dbReference type="InterPro" id="IPR007110">
    <property type="entry name" value="Ig-like_dom"/>
</dbReference>
<dbReference type="PANTHER" id="PTHR10075">
    <property type="entry name" value="BASIGIN RELATED"/>
    <property type="match status" value="1"/>
</dbReference>
<dbReference type="EMBL" id="CAJPEX010011417">
    <property type="protein sequence ID" value="CAG0925208.1"/>
    <property type="molecule type" value="Genomic_DNA"/>
</dbReference>
<dbReference type="InterPro" id="IPR003961">
    <property type="entry name" value="FN3_dom"/>
</dbReference>
<evidence type="ECO:0000259" key="4">
    <source>
        <dbReference type="PROSITE" id="PS50853"/>
    </source>
</evidence>
<dbReference type="InterPro" id="IPR003599">
    <property type="entry name" value="Ig_sub"/>
</dbReference>
<name>A0A7R9C2P0_9CRUS</name>
<keyword evidence="1" id="KW-0393">Immunoglobulin domain</keyword>
<keyword evidence="2" id="KW-0472">Membrane</keyword>
<proteinExistence type="predicted"/>
<sequence>TFQDAVPGWVYEFSVSASTSAGQGQQTAPFILTLEQNVPARIASWGTNLETTVGSSLLLECLRFGLPNPNLTWGDEYNTLINFNDRVVAKDDGSLVISDVTRGDSGKYTCNVANSHGNDAITYSITVRISRAGKDVRSPIILDDLRPATAYELSIRAVSEAGETVFQHRFFTLNILGVAVAGEASVKGDSDGPSFSDVRIMTPTILSIVAVAVTVASVYVFLRR</sequence>
<keyword evidence="2" id="KW-0812">Transmembrane</keyword>
<evidence type="ECO:0008006" key="7">
    <source>
        <dbReference type="Google" id="ProtNLM"/>
    </source>
</evidence>
<dbReference type="OrthoDB" id="6413693at2759"/>
<dbReference type="GO" id="GO:0007411">
    <property type="term" value="P:axon guidance"/>
    <property type="evidence" value="ECO:0007669"/>
    <property type="project" value="TreeGrafter"/>
</dbReference>
<dbReference type="PROSITE" id="PS50835">
    <property type="entry name" value="IG_LIKE"/>
    <property type="match status" value="1"/>
</dbReference>
<dbReference type="GO" id="GO:0098632">
    <property type="term" value="F:cell-cell adhesion mediator activity"/>
    <property type="evidence" value="ECO:0007669"/>
    <property type="project" value="TreeGrafter"/>
</dbReference>
<evidence type="ECO:0000313" key="5">
    <source>
        <dbReference type="EMBL" id="CAD7285056.1"/>
    </source>
</evidence>
<dbReference type="Gene3D" id="2.60.40.10">
    <property type="entry name" value="Immunoglobulins"/>
    <property type="match status" value="1"/>
</dbReference>
<dbReference type="EMBL" id="OA893454">
    <property type="protein sequence ID" value="CAD7285056.1"/>
    <property type="molecule type" value="Genomic_DNA"/>
</dbReference>
<dbReference type="PROSITE" id="PS50853">
    <property type="entry name" value="FN3"/>
    <property type="match status" value="1"/>
</dbReference>